<dbReference type="Proteomes" id="UP000030671">
    <property type="component" value="Unassembled WGS sequence"/>
</dbReference>
<dbReference type="AlphaFoldDB" id="W4JW01"/>
<evidence type="ECO:0000313" key="2">
    <source>
        <dbReference type="Proteomes" id="UP000030671"/>
    </source>
</evidence>
<accession>W4JW01</accession>
<dbReference type="InParanoid" id="W4JW01"/>
<dbReference type="RefSeq" id="XP_009550607.1">
    <property type="nucleotide sequence ID" value="XM_009552312.1"/>
</dbReference>
<reference evidence="1 2" key="1">
    <citation type="journal article" date="2012" name="New Phytol.">
        <title>Insight into trade-off between wood decay and parasitism from the genome of a fungal forest pathogen.</title>
        <authorList>
            <person name="Olson A."/>
            <person name="Aerts A."/>
            <person name="Asiegbu F."/>
            <person name="Belbahri L."/>
            <person name="Bouzid O."/>
            <person name="Broberg A."/>
            <person name="Canback B."/>
            <person name="Coutinho P.M."/>
            <person name="Cullen D."/>
            <person name="Dalman K."/>
            <person name="Deflorio G."/>
            <person name="van Diepen L.T."/>
            <person name="Dunand C."/>
            <person name="Duplessis S."/>
            <person name="Durling M."/>
            <person name="Gonthier P."/>
            <person name="Grimwood J."/>
            <person name="Fossdal C.G."/>
            <person name="Hansson D."/>
            <person name="Henrissat B."/>
            <person name="Hietala A."/>
            <person name="Himmelstrand K."/>
            <person name="Hoffmeister D."/>
            <person name="Hogberg N."/>
            <person name="James T.Y."/>
            <person name="Karlsson M."/>
            <person name="Kohler A."/>
            <person name="Kues U."/>
            <person name="Lee Y.H."/>
            <person name="Lin Y.C."/>
            <person name="Lind M."/>
            <person name="Lindquist E."/>
            <person name="Lombard V."/>
            <person name="Lucas S."/>
            <person name="Lunden K."/>
            <person name="Morin E."/>
            <person name="Murat C."/>
            <person name="Park J."/>
            <person name="Raffaello T."/>
            <person name="Rouze P."/>
            <person name="Salamov A."/>
            <person name="Schmutz J."/>
            <person name="Solheim H."/>
            <person name="Stahlberg J."/>
            <person name="Velez H."/>
            <person name="de Vries R.P."/>
            <person name="Wiebenga A."/>
            <person name="Woodward S."/>
            <person name="Yakovlev I."/>
            <person name="Garbelotto M."/>
            <person name="Martin F."/>
            <person name="Grigoriev I.V."/>
            <person name="Stenlid J."/>
        </authorList>
    </citation>
    <scope>NUCLEOTIDE SEQUENCE [LARGE SCALE GENOMIC DNA]</scope>
    <source>
        <strain evidence="1 2">TC 32-1</strain>
    </source>
</reference>
<dbReference type="KEGG" id="hir:HETIRDRAFT_327021"/>
<protein>
    <submittedName>
        <fullName evidence="1">Uncharacterized protein</fullName>
    </submittedName>
</protein>
<name>W4JW01_HETIT</name>
<dbReference type="HOGENOM" id="CLU_2948075_0_0_1"/>
<organism evidence="1 2">
    <name type="scientific">Heterobasidion irregulare (strain TC 32-1)</name>
    <dbReference type="NCBI Taxonomy" id="747525"/>
    <lineage>
        <taxon>Eukaryota</taxon>
        <taxon>Fungi</taxon>
        <taxon>Dikarya</taxon>
        <taxon>Basidiomycota</taxon>
        <taxon>Agaricomycotina</taxon>
        <taxon>Agaricomycetes</taxon>
        <taxon>Russulales</taxon>
        <taxon>Bondarzewiaceae</taxon>
        <taxon>Heterobasidion</taxon>
        <taxon>Heterobasidion annosum species complex</taxon>
    </lineage>
</organism>
<keyword evidence="2" id="KW-1185">Reference proteome</keyword>
<sequence>MWDDGKGRESNGKDVAAMGCGQKGVAQQMGDQKVWIKRCRAKSLERRAHNLLSAVTTKRLAQRECQKEAL</sequence>
<evidence type="ECO:0000313" key="1">
    <source>
        <dbReference type="EMBL" id="ETW77056.1"/>
    </source>
</evidence>
<proteinExistence type="predicted"/>
<dbReference type="GeneID" id="20671286"/>
<gene>
    <name evidence="1" type="ORF">HETIRDRAFT_327021</name>
</gene>
<dbReference type="EMBL" id="KI925463">
    <property type="protein sequence ID" value="ETW77056.1"/>
    <property type="molecule type" value="Genomic_DNA"/>
</dbReference>